<dbReference type="Gene3D" id="1.25.40.20">
    <property type="entry name" value="Ankyrin repeat-containing domain"/>
    <property type="match status" value="1"/>
</dbReference>
<dbReference type="PANTHER" id="PTHR46885">
    <property type="entry name" value="PROTEIN ANKUB1"/>
    <property type="match status" value="1"/>
</dbReference>
<dbReference type="InParanoid" id="A0A3Q1IEI5"/>
<dbReference type="AlphaFoldDB" id="A0A3Q1IEI5"/>
<dbReference type="Proteomes" id="UP000265040">
    <property type="component" value="Chromosome 4"/>
</dbReference>
<dbReference type="OrthoDB" id="8856820at2759"/>
<dbReference type="OMA" id="QGGLTAC"/>
<dbReference type="InterPro" id="IPR036770">
    <property type="entry name" value="Ankyrin_rpt-contain_sf"/>
</dbReference>
<dbReference type="Ensembl" id="ENSATET00000018177.3">
    <property type="protein sequence ID" value="ENSATEP00000017879.1"/>
    <property type="gene ID" value="ENSATEG00000012434.3"/>
</dbReference>
<keyword evidence="2" id="KW-1185">Reference proteome</keyword>
<dbReference type="SMART" id="SM00248">
    <property type="entry name" value="ANK"/>
    <property type="match status" value="3"/>
</dbReference>
<reference evidence="1" key="3">
    <citation type="submission" date="2025-09" db="UniProtKB">
        <authorList>
            <consortium name="Ensembl"/>
        </authorList>
    </citation>
    <scope>IDENTIFICATION</scope>
</reference>
<reference evidence="1" key="2">
    <citation type="submission" date="2025-08" db="UniProtKB">
        <authorList>
            <consortium name="Ensembl"/>
        </authorList>
    </citation>
    <scope>IDENTIFICATION</scope>
</reference>
<protein>
    <submittedName>
        <fullName evidence="1">Uncharacterized protein</fullName>
    </submittedName>
</protein>
<dbReference type="SUPFAM" id="SSF54236">
    <property type="entry name" value="Ubiquitin-like"/>
    <property type="match status" value="1"/>
</dbReference>
<dbReference type="PANTHER" id="PTHR46885:SF1">
    <property type="entry name" value="PROTEIN ANKUB1"/>
    <property type="match status" value="1"/>
</dbReference>
<sequence>MRVFIFFEGSFEPFDISPDQTVGAMKQMVKNHFLVQLPDDKHVWHFLELSYCGGIMQDSWALCDVGITGGCAIRCLVKSERRPVMHVFNAVTGETLPVTGSEAPLQMSVARLKTVVSVQSCLPVSTFRLSTSSGVELYDCNQLQDYAIEVGSTLRLDSWDGWVEFLQGCLLGHRLTVQSHLSQEKTVMRFQLRVALYIAASLGHLDLADWLIERGVRADEPVGVHPYRQWCHQTAHRDSEKCPIHVAAEMSQLRILKLFVTKNVLTLACRDSEDRDPLKIAIQWGHRDCVRYLANKLCSVVSLPNMSLPMRIYLQMKHWGSLAQKRAANNQCWCNIASLKARVDAVLLVDGFGQSKMSSKSIKAETRPRGGVRARALQTLPPTASSQQLSLQSVSPGDVKEIQKKQKQDVKHKKNVRLDEMKVGNNRSKFTLPPISKEGLLTATFVGTSPKSYNTLNASLESSQHCGWAPRQKAIYCLSIASTFTEKPWSKQLSIARTLMHKRSHSMA</sequence>
<organism evidence="1 2">
    <name type="scientific">Anabas testudineus</name>
    <name type="common">Climbing perch</name>
    <name type="synonym">Anthias testudineus</name>
    <dbReference type="NCBI Taxonomy" id="64144"/>
    <lineage>
        <taxon>Eukaryota</taxon>
        <taxon>Metazoa</taxon>
        <taxon>Chordata</taxon>
        <taxon>Craniata</taxon>
        <taxon>Vertebrata</taxon>
        <taxon>Euteleostomi</taxon>
        <taxon>Actinopterygii</taxon>
        <taxon>Neopterygii</taxon>
        <taxon>Teleostei</taxon>
        <taxon>Neoteleostei</taxon>
        <taxon>Acanthomorphata</taxon>
        <taxon>Anabantaria</taxon>
        <taxon>Anabantiformes</taxon>
        <taxon>Anabantoidei</taxon>
        <taxon>Anabantidae</taxon>
        <taxon>Anabas</taxon>
    </lineage>
</organism>
<evidence type="ECO:0000313" key="1">
    <source>
        <dbReference type="Ensembl" id="ENSATEP00000017879.1"/>
    </source>
</evidence>
<gene>
    <name evidence="1" type="primary">ANKUB1</name>
</gene>
<reference evidence="1" key="1">
    <citation type="submission" date="2021-04" db="EMBL/GenBank/DDBJ databases">
        <authorList>
            <consortium name="Wellcome Sanger Institute Data Sharing"/>
        </authorList>
    </citation>
    <scope>NUCLEOTIDE SEQUENCE [LARGE SCALE GENOMIC DNA]</scope>
</reference>
<dbReference type="InterPro" id="IPR042788">
    <property type="entry name" value="ANKUB1"/>
</dbReference>
<evidence type="ECO:0000313" key="2">
    <source>
        <dbReference type="Proteomes" id="UP000265040"/>
    </source>
</evidence>
<dbReference type="InterPro" id="IPR029071">
    <property type="entry name" value="Ubiquitin-like_domsf"/>
</dbReference>
<accession>A0A3Q1IEI5</accession>
<proteinExistence type="predicted"/>
<name>A0A3Q1IEI5_ANATE</name>
<dbReference type="InterPro" id="IPR002110">
    <property type="entry name" value="Ankyrin_rpt"/>
</dbReference>
<dbReference type="Pfam" id="PF12796">
    <property type="entry name" value="Ank_2"/>
    <property type="match status" value="1"/>
</dbReference>
<dbReference type="SUPFAM" id="SSF48403">
    <property type="entry name" value="Ankyrin repeat"/>
    <property type="match status" value="1"/>
</dbReference>
<dbReference type="GeneTree" id="ENSGT00390000007965"/>